<evidence type="ECO:0000256" key="1">
    <source>
        <dbReference type="SAM" id="Coils"/>
    </source>
</evidence>
<dbReference type="Proteomes" id="UP000198654">
    <property type="component" value="Unassembled WGS sequence"/>
</dbReference>
<feature type="compositionally biased region" description="Acidic residues" evidence="2">
    <location>
        <begin position="587"/>
        <end position="596"/>
    </location>
</feature>
<proteinExistence type="predicted"/>
<feature type="chain" id="PRO_5011615324" evidence="4">
    <location>
        <begin position="23"/>
        <end position="741"/>
    </location>
</feature>
<feature type="compositionally biased region" description="Basic and acidic residues" evidence="2">
    <location>
        <begin position="662"/>
        <end position="672"/>
    </location>
</feature>
<accession>A0A1G9N6S6</accession>
<feature type="domain" description="LysM" evidence="5">
    <location>
        <begin position="167"/>
        <end position="223"/>
    </location>
</feature>
<dbReference type="Pfam" id="PF25800">
    <property type="entry name" value="FimV_N"/>
    <property type="match status" value="1"/>
</dbReference>
<feature type="region of interest" description="Disordered" evidence="2">
    <location>
        <begin position="628"/>
        <end position="716"/>
    </location>
</feature>
<feature type="transmembrane region" description="Helical" evidence="3">
    <location>
        <begin position="410"/>
        <end position="428"/>
    </location>
</feature>
<evidence type="ECO:0000313" key="6">
    <source>
        <dbReference type="EMBL" id="SDL81535.1"/>
    </source>
</evidence>
<dbReference type="AlphaFoldDB" id="A0A1G9N6S6"/>
<evidence type="ECO:0000256" key="2">
    <source>
        <dbReference type="SAM" id="MobiDB-lite"/>
    </source>
</evidence>
<dbReference type="CDD" id="cd00118">
    <property type="entry name" value="LysM"/>
    <property type="match status" value="1"/>
</dbReference>
<evidence type="ECO:0000259" key="5">
    <source>
        <dbReference type="PROSITE" id="PS51782"/>
    </source>
</evidence>
<feature type="region of interest" description="Disordered" evidence="2">
    <location>
        <begin position="451"/>
        <end position="484"/>
    </location>
</feature>
<dbReference type="InterPro" id="IPR011990">
    <property type="entry name" value="TPR-like_helical_dom_sf"/>
</dbReference>
<dbReference type="STRING" id="119000.SAMN05661010_02644"/>
<keyword evidence="4" id="KW-0732">Signal</keyword>
<keyword evidence="7" id="KW-1185">Reference proteome</keyword>
<keyword evidence="3" id="KW-1133">Transmembrane helix</keyword>
<keyword evidence="3" id="KW-0472">Membrane</keyword>
<evidence type="ECO:0000256" key="3">
    <source>
        <dbReference type="SAM" id="Phobius"/>
    </source>
</evidence>
<dbReference type="Gene3D" id="1.25.40.10">
    <property type="entry name" value="Tetratricopeptide repeat domain"/>
    <property type="match status" value="1"/>
</dbReference>
<feature type="compositionally biased region" description="Low complexity" evidence="2">
    <location>
        <begin position="368"/>
        <end position="391"/>
    </location>
</feature>
<sequence length="741" mass="79832">MRRTLPLAMLISLAAASPTAQALGLADPRVQSSLNEPLQARIDVIDLGGLDPTLLKARLADEAAFEQAGLPRSVLAESVHMALERGADGMQLVLTTDRVVREPYLDLLVTLLWPGGRQRRQITLLFDPPGYASAPSLIDGAGVSEPARQAPAIAASPVSPAASMPPSQVRVRPGDTLWGLARRVRPSGDISIDQVMLALLQANPEAFPDGNINGLRAGVTLVVPSRQVMLASTPAEADSRVQAQNRAWRSDDGVQRSVASVQPTDDVVAVEQPPEPQAGERQAAEAPSAAQPRLTLLSDADLAAERRLTELTAQWQASREALALSREERERLESEMAALRQDVAELREMLLAAEPEPIDSEPAPAALPESVTARAAAAPAGPSPTALPSSSIDEGGTESRGIWRILNDNLLTIAGVAIALLLALWGLVRRRNADDQGRRKAVSFPVGAGSVGGAVSAPAMPPQSSAVQESAPDAPQADVPRASAPHTETISEADIFIAYGRFDQARELLRQRLESDPERHDLRLKLLTVHVELGEREDAQREATRLEAVDELAYRDEARCLMSRFDGAVEQHDASFDETPGPRFERFEDDDADDGIDSQAFNAAPPQPQTLANGVSDLSWEDEAPHDARMQVEAEDVEEVSTTNEGYIEYEPPSLDSSPADHSVKKHDEGHAELQQPSVDYPGSLIDSEEDDDKLDASFDISEEAPRRTAGIEHDWEIEEVAFEPLNLDNETSNPGSNRAS</sequence>
<feature type="coiled-coil region" evidence="1">
    <location>
        <begin position="322"/>
        <end position="349"/>
    </location>
</feature>
<dbReference type="Gene3D" id="3.10.350.10">
    <property type="entry name" value="LysM domain"/>
    <property type="match status" value="1"/>
</dbReference>
<dbReference type="PROSITE" id="PS51782">
    <property type="entry name" value="LYSM"/>
    <property type="match status" value="1"/>
</dbReference>
<feature type="region of interest" description="Disordered" evidence="2">
    <location>
        <begin position="234"/>
        <end position="267"/>
    </location>
</feature>
<dbReference type="RefSeq" id="WP_089729313.1">
    <property type="nucleotide sequence ID" value="NZ_FNGI01000007.1"/>
</dbReference>
<feature type="region of interest" description="Disordered" evidence="2">
    <location>
        <begin position="273"/>
        <end position="292"/>
    </location>
</feature>
<evidence type="ECO:0000256" key="4">
    <source>
        <dbReference type="SAM" id="SignalP"/>
    </source>
</evidence>
<dbReference type="Pfam" id="PF14559">
    <property type="entry name" value="TPR_19"/>
    <property type="match status" value="1"/>
</dbReference>
<organism evidence="6 7">
    <name type="scientific">Modicisalibacter muralis</name>
    <dbReference type="NCBI Taxonomy" id="119000"/>
    <lineage>
        <taxon>Bacteria</taxon>
        <taxon>Pseudomonadati</taxon>
        <taxon>Pseudomonadota</taxon>
        <taxon>Gammaproteobacteria</taxon>
        <taxon>Oceanospirillales</taxon>
        <taxon>Halomonadaceae</taxon>
        <taxon>Modicisalibacter</taxon>
    </lineage>
</organism>
<keyword evidence="1" id="KW-0175">Coiled coil</keyword>
<keyword evidence="3" id="KW-0812">Transmembrane</keyword>
<dbReference type="EMBL" id="FNGI01000007">
    <property type="protein sequence ID" value="SDL81535.1"/>
    <property type="molecule type" value="Genomic_DNA"/>
</dbReference>
<protein>
    <submittedName>
        <fullName evidence="6">Pilus assembly protein FimV</fullName>
    </submittedName>
</protein>
<feature type="region of interest" description="Disordered" evidence="2">
    <location>
        <begin position="572"/>
        <end position="613"/>
    </location>
</feature>
<name>A0A1G9N6S6_9GAMM</name>
<feature type="compositionally biased region" description="Basic and acidic residues" evidence="2">
    <location>
        <begin position="704"/>
        <end position="715"/>
    </location>
</feature>
<evidence type="ECO:0000313" key="7">
    <source>
        <dbReference type="Proteomes" id="UP000198654"/>
    </source>
</evidence>
<dbReference type="OrthoDB" id="5298707at2"/>
<dbReference type="InterPro" id="IPR020012">
    <property type="entry name" value="LysM_FimV"/>
</dbReference>
<reference evidence="6 7" key="1">
    <citation type="submission" date="2016-10" db="EMBL/GenBank/DDBJ databases">
        <authorList>
            <person name="de Groot N.N."/>
        </authorList>
    </citation>
    <scope>NUCLEOTIDE SEQUENCE [LARGE SCALE GENOMIC DNA]</scope>
    <source>
        <strain evidence="6 7">DSM 14789</strain>
    </source>
</reference>
<dbReference type="InterPro" id="IPR057840">
    <property type="entry name" value="FimV_N"/>
</dbReference>
<dbReference type="SUPFAM" id="SSF48452">
    <property type="entry name" value="TPR-like"/>
    <property type="match status" value="1"/>
</dbReference>
<dbReference type="InterPro" id="IPR018392">
    <property type="entry name" value="LysM"/>
</dbReference>
<dbReference type="InterPro" id="IPR036779">
    <property type="entry name" value="LysM_dom_sf"/>
</dbReference>
<gene>
    <name evidence="6" type="ORF">SAMN05661010_02644</name>
</gene>
<feature type="signal peptide" evidence="4">
    <location>
        <begin position="1"/>
        <end position="22"/>
    </location>
</feature>
<dbReference type="NCBIfam" id="TIGR03505">
    <property type="entry name" value="FimV_core"/>
    <property type="match status" value="1"/>
</dbReference>
<feature type="region of interest" description="Disordered" evidence="2">
    <location>
        <begin position="358"/>
        <end position="394"/>
    </location>
</feature>